<dbReference type="InterPro" id="IPR036638">
    <property type="entry name" value="HLH_DNA-bd_sf"/>
</dbReference>
<feature type="compositionally biased region" description="Low complexity" evidence="1">
    <location>
        <begin position="110"/>
        <end position="127"/>
    </location>
</feature>
<evidence type="ECO:0000313" key="3">
    <source>
        <dbReference type="EMBL" id="KAJ7080178.1"/>
    </source>
</evidence>
<gene>
    <name evidence="3" type="ORF">B0H15DRAFT_953668</name>
</gene>
<dbReference type="Pfam" id="PF00010">
    <property type="entry name" value="HLH"/>
    <property type="match status" value="1"/>
</dbReference>
<feature type="compositionally biased region" description="Low complexity" evidence="1">
    <location>
        <begin position="1"/>
        <end position="25"/>
    </location>
</feature>
<keyword evidence="4" id="KW-1185">Reference proteome</keyword>
<feature type="region of interest" description="Disordered" evidence="1">
    <location>
        <begin position="1"/>
        <end position="36"/>
    </location>
</feature>
<dbReference type="InterPro" id="IPR011598">
    <property type="entry name" value="bHLH_dom"/>
</dbReference>
<evidence type="ECO:0000259" key="2">
    <source>
        <dbReference type="PROSITE" id="PS50888"/>
    </source>
</evidence>
<accession>A0AAD6TUL0</accession>
<organism evidence="3 4">
    <name type="scientific">Mycena belliarum</name>
    <dbReference type="NCBI Taxonomy" id="1033014"/>
    <lineage>
        <taxon>Eukaryota</taxon>
        <taxon>Fungi</taxon>
        <taxon>Dikarya</taxon>
        <taxon>Basidiomycota</taxon>
        <taxon>Agaricomycotina</taxon>
        <taxon>Agaricomycetes</taxon>
        <taxon>Agaricomycetidae</taxon>
        <taxon>Agaricales</taxon>
        <taxon>Marasmiineae</taxon>
        <taxon>Mycenaceae</taxon>
        <taxon>Mycena</taxon>
    </lineage>
</organism>
<dbReference type="Gene3D" id="4.10.280.10">
    <property type="entry name" value="Helix-loop-helix DNA-binding domain"/>
    <property type="match status" value="1"/>
</dbReference>
<dbReference type="AlphaFoldDB" id="A0AAD6TUL0"/>
<evidence type="ECO:0000256" key="1">
    <source>
        <dbReference type="SAM" id="MobiDB-lite"/>
    </source>
</evidence>
<sequence>MSYYYPAPAPLSPASSASSLSSGAPQTPVSPAYPAPAYPTRVALPTLPFYADLTAPNPASPDLDPADANPKQTPAARRASHNAVERARRESLNARFLVLAALLFSSSSPHSSASHSASHSPYSSSHYANRPPKRTIISAALAHARAAHRHRALASRTLRALHAEALAARREVDAWRARAGVAPLPPPVRGEGFASVVRGEDGVEVRDFVYEGEGDIEERKERKEVWGGPVVLSHPYGAPSQEATPPQEGQGQQVPEEPSAGRHDHPGVPLSQPQWAVGTQARW</sequence>
<feature type="region of interest" description="Disordered" evidence="1">
    <location>
        <begin position="110"/>
        <end position="129"/>
    </location>
</feature>
<evidence type="ECO:0000313" key="4">
    <source>
        <dbReference type="Proteomes" id="UP001222325"/>
    </source>
</evidence>
<feature type="region of interest" description="Disordered" evidence="1">
    <location>
        <begin position="230"/>
        <end position="283"/>
    </location>
</feature>
<feature type="region of interest" description="Disordered" evidence="1">
    <location>
        <begin position="55"/>
        <end position="86"/>
    </location>
</feature>
<name>A0AAD6TUL0_9AGAR</name>
<dbReference type="SUPFAM" id="SSF47459">
    <property type="entry name" value="HLH, helix-loop-helix DNA-binding domain"/>
    <property type="match status" value="1"/>
</dbReference>
<dbReference type="PROSITE" id="PS50888">
    <property type="entry name" value="BHLH"/>
    <property type="match status" value="1"/>
</dbReference>
<dbReference type="Proteomes" id="UP001222325">
    <property type="component" value="Unassembled WGS sequence"/>
</dbReference>
<feature type="compositionally biased region" description="Low complexity" evidence="1">
    <location>
        <begin position="245"/>
        <end position="258"/>
    </location>
</feature>
<feature type="domain" description="BHLH" evidence="2">
    <location>
        <begin position="76"/>
        <end position="147"/>
    </location>
</feature>
<proteinExistence type="predicted"/>
<reference evidence="3" key="1">
    <citation type="submission" date="2023-03" db="EMBL/GenBank/DDBJ databases">
        <title>Massive genome expansion in bonnet fungi (Mycena s.s.) driven by repeated elements and novel gene families across ecological guilds.</title>
        <authorList>
            <consortium name="Lawrence Berkeley National Laboratory"/>
            <person name="Harder C.B."/>
            <person name="Miyauchi S."/>
            <person name="Viragh M."/>
            <person name="Kuo A."/>
            <person name="Thoen E."/>
            <person name="Andreopoulos B."/>
            <person name="Lu D."/>
            <person name="Skrede I."/>
            <person name="Drula E."/>
            <person name="Henrissat B."/>
            <person name="Morin E."/>
            <person name="Kohler A."/>
            <person name="Barry K."/>
            <person name="LaButti K."/>
            <person name="Morin E."/>
            <person name="Salamov A."/>
            <person name="Lipzen A."/>
            <person name="Mereny Z."/>
            <person name="Hegedus B."/>
            <person name="Baldrian P."/>
            <person name="Stursova M."/>
            <person name="Weitz H."/>
            <person name="Taylor A."/>
            <person name="Grigoriev I.V."/>
            <person name="Nagy L.G."/>
            <person name="Martin F."/>
            <person name="Kauserud H."/>
        </authorList>
    </citation>
    <scope>NUCLEOTIDE SEQUENCE</scope>
    <source>
        <strain evidence="3">CBHHK173m</strain>
    </source>
</reference>
<comment type="caution">
    <text evidence="3">The sequence shown here is derived from an EMBL/GenBank/DDBJ whole genome shotgun (WGS) entry which is preliminary data.</text>
</comment>
<dbReference type="GO" id="GO:0046983">
    <property type="term" value="F:protein dimerization activity"/>
    <property type="evidence" value="ECO:0007669"/>
    <property type="project" value="InterPro"/>
</dbReference>
<protein>
    <recommendedName>
        <fullName evidence="2">BHLH domain-containing protein</fullName>
    </recommendedName>
</protein>
<dbReference type="EMBL" id="JARJCN010000056">
    <property type="protein sequence ID" value="KAJ7080178.1"/>
    <property type="molecule type" value="Genomic_DNA"/>
</dbReference>